<accession>A0A5E7ZPB1</accession>
<dbReference type="Pfam" id="PF11753">
    <property type="entry name" value="DUF3310"/>
    <property type="match status" value="1"/>
</dbReference>
<proteinExistence type="predicted"/>
<dbReference type="RefSeq" id="WP_151991253.1">
    <property type="nucleotide sequence ID" value="NZ_LR701528.1"/>
</dbReference>
<dbReference type="EMBL" id="CABVLI010000042">
    <property type="protein sequence ID" value="VVT20532.1"/>
    <property type="molecule type" value="Genomic_DNA"/>
</dbReference>
<gene>
    <name evidence="1" type="ORF">SPHINGO391_470080</name>
</gene>
<sequence length="77" mass="8366">MADDVINRPSHYTQGGVECIDAIEAALGPAGFIAFLRGQVIKYHWRLGLKDSATQDAAKAHWYSTRLQTALAAVPDP</sequence>
<dbReference type="Proteomes" id="UP000326857">
    <property type="component" value="Unassembled WGS sequence"/>
</dbReference>
<dbReference type="InterPro" id="IPR021739">
    <property type="entry name" value="SaV-like"/>
</dbReference>
<evidence type="ECO:0008006" key="3">
    <source>
        <dbReference type="Google" id="ProtNLM"/>
    </source>
</evidence>
<reference evidence="1 2" key="1">
    <citation type="submission" date="2019-09" db="EMBL/GenBank/DDBJ databases">
        <authorList>
            <person name="Dittami M. S."/>
        </authorList>
    </citation>
    <scope>NUCLEOTIDE SEQUENCE [LARGE SCALE GENOMIC DNA]</scope>
    <source>
        <strain evidence="1">SPHINGO391</strain>
    </source>
</reference>
<protein>
    <recommendedName>
        <fullName evidence="3">DUF3310 domain-containing protein</fullName>
    </recommendedName>
</protein>
<dbReference type="AlphaFoldDB" id="A0A5E7ZPB1"/>
<name>A0A5E7ZPB1_9SPHN</name>
<evidence type="ECO:0000313" key="1">
    <source>
        <dbReference type="EMBL" id="VVT20532.1"/>
    </source>
</evidence>
<organism evidence="1 2">
    <name type="scientific">Sphingomonas aurantiaca</name>
    <dbReference type="NCBI Taxonomy" id="185949"/>
    <lineage>
        <taxon>Bacteria</taxon>
        <taxon>Pseudomonadati</taxon>
        <taxon>Pseudomonadota</taxon>
        <taxon>Alphaproteobacteria</taxon>
        <taxon>Sphingomonadales</taxon>
        <taxon>Sphingomonadaceae</taxon>
        <taxon>Sphingomonas</taxon>
    </lineage>
</organism>
<evidence type="ECO:0000313" key="2">
    <source>
        <dbReference type="Proteomes" id="UP000326857"/>
    </source>
</evidence>